<evidence type="ECO:0000259" key="5">
    <source>
        <dbReference type="Pfam" id="PF12826"/>
    </source>
</evidence>
<comment type="caution">
    <text evidence="7">The sequence shown here is derived from an EMBL/GenBank/DDBJ whole genome shotgun (WGS) entry which is preliminary data.</text>
</comment>
<dbReference type="SUPFAM" id="SSF47781">
    <property type="entry name" value="RuvA domain 2-like"/>
    <property type="match status" value="1"/>
</dbReference>
<gene>
    <name evidence="7" type="primary">dprA</name>
    <name evidence="7" type="ORF">FAM09_01845</name>
</gene>
<protein>
    <submittedName>
        <fullName evidence="7">DNA-protecting protein DprA</fullName>
    </submittedName>
</protein>
<dbReference type="InterPro" id="IPR003488">
    <property type="entry name" value="DprA"/>
</dbReference>
<dbReference type="PANTHER" id="PTHR43022:SF1">
    <property type="entry name" value="PROTEIN SMF"/>
    <property type="match status" value="1"/>
</dbReference>
<dbReference type="InterPro" id="IPR041614">
    <property type="entry name" value="DprA_WH"/>
</dbReference>
<keyword evidence="2" id="KW-0227">DNA damage</keyword>
<dbReference type="Gene3D" id="1.10.10.10">
    <property type="entry name" value="Winged helix-like DNA-binding domain superfamily/Winged helix DNA-binding domain"/>
    <property type="match status" value="1"/>
</dbReference>
<evidence type="ECO:0000313" key="8">
    <source>
        <dbReference type="Proteomes" id="UP000306918"/>
    </source>
</evidence>
<evidence type="ECO:0000259" key="6">
    <source>
        <dbReference type="Pfam" id="PF17782"/>
    </source>
</evidence>
<evidence type="ECO:0000259" key="4">
    <source>
        <dbReference type="Pfam" id="PF02481"/>
    </source>
</evidence>
<dbReference type="RefSeq" id="WP_136575373.1">
    <property type="nucleotide sequence ID" value="NZ_STFF01000001.1"/>
</dbReference>
<sequence>MTTITNDLLYQLALTQVPQIGCVHAKLLIQHFHSAEAIFKARPTELEKIEGIGTVRARCIKTFNAFAQAEKEIAFLEKFRIKPLFLNQPEYPQRLLHCYDSPTLLFYRGNANLNAARIIAVIGTRSNSTYGKQVTENLIKELASYNILVVSGLALGIDAIAHRAAVKNNLSTVGVLAHGLESLYPSEHTNLAKEMIQHDGGLLTEYYSDITAEKHHFPIRNRIVAGMCDAVVVIETGIKGGSMITADLANGYNRDVFAFPGKVTDAKSAGCNALIKNNKAILLTQAQELAEMLGWSMPATKNNQPQKELFVNLNAEEKTIVDILTEKQSVHIDELNLRCGLSTSSMAAAILNLELQNIVLALPGKMYQLVST</sequence>
<evidence type="ECO:0000256" key="2">
    <source>
        <dbReference type="ARBA" id="ARBA00022763"/>
    </source>
</evidence>
<dbReference type="Proteomes" id="UP000306918">
    <property type="component" value="Unassembled WGS sequence"/>
</dbReference>
<name>A0A4S8HZQ3_9BACT</name>
<evidence type="ECO:0000313" key="7">
    <source>
        <dbReference type="EMBL" id="THU40881.1"/>
    </source>
</evidence>
<comment type="similarity">
    <text evidence="1">Belongs to the DprA/Smf family.</text>
</comment>
<feature type="domain" description="DprA winged helix" evidence="6">
    <location>
        <begin position="313"/>
        <end position="365"/>
    </location>
</feature>
<dbReference type="EMBL" id="STFF01000001">
    <property type="protein sequence ID" value="THU40881.1"/>
    <property type="molecule type" value="Genomic_DNA"/>
</dbReference>
<organism evidence="7 8">
    <name type="scientific">Niastella caeni</name>
    <dbReference type="NCBI Taxonomy" id="2569763"/>
    <lineage>
        <taxon>Bacteria</taxon>
        <taxon>Pseudomonadati</taxon>
        <taxon>Bacteroidota</taxon>
        <taxon>Chitinophagia</taxon>
        <taxon>Chitinophagales</taxon>
        <taxon>Chitinophagaceae</taxon>
        <taxon>Niastella</taxon>
    </lineage>
</organism>
<dbReference type="NCBIfam" id="TIGR00732">
    <property type="entry name" value="dprA"/>
    <property type="match status" value="1"/>
</dbReference>
<dbReference type="Pfam" id="PF17782">
    <property type="entry name" value="WHD_DprA"/>
    <property type="match status" value="1"/>
</dbReference>
<dbReference type="InterPro" id="IPR010994">
    <property type="entry name" value="RuvA_2-like"/>
</dbReference>
<dbReference type="AlphaFoldDB" id="A0A4S8HZQ3"/>
<dbReference type="OrthoDB" id="9785707at2"/>
<evidence type="ECO:0000256" key="1">
    <source>
        <dbReference type="ARBA" id="ARBA00006525"/>
    </source>
</evidence>
<keyword evidence="8" id="KW-1185">Reference proteome</keyword>
<reference evidence="7 8" key="1">
    <citation type="submission" date="2019-04" db="EMBL/GenBank/DDBJ databases">
        <title>Niastella caeni sp. nov., isolated from activated sludge.</title>
        <authorList>
            <person name="Sheng M."/>
        </authorList>
    </citation>
    <scope>NUCLEOTIDE SEQUENCE [LARGE SCALE GENOMIC DNA]</scope>
    <source>
        <strain evidence="7 8">HX-2-15</strain>
    </source>
</reference>
<evidence type="ECO:0000256" key="3">
    <source>
        <dbReference type="ARBA" id="ARBA00023204"/>
    </source>
</evidence>
<keyword evidence="3" id="KW-0234">DNA repair</keyword>
<proteinExistence type="inferred from homology"/>
<dbReference type="InterPro" id="IPR041663">
    <property type="entry name" value="DisA/LigA_HHH"/>
</dbReference>
<accession>A0A4S8HZQ3</accession>
<dbReference type="GO" id="GO:0006281">
    <property type="term" value="P:DNA repair"/>
    <property type="evidence" value="ECO:0007669"/>
    <property type="project" value="UniProtKB-KW"/>
</dbReference>
<dbReference type="Gene3D" id="3.40.50.450">
    <property type="match status" value="1"/>
</dbReference>
<dbReference type="Pfam" id="PF02481">
    <property type="entry name" value="DNA_processg_A"/>
    <property type="match status" value="1"/>
</dbReference>
<dbReference type="InterPro" id="IPR057666">
    <property type="entry name" value="DrpA_SLOG"/>
</dbReference>
<feature type="domain" description="DisA/LigA helix-hairpin-helix motif" evidence="5">
    <location>
        <begin position="17"/>
        <end position="64"/>
    </location>
</feature>
<dbReference type="Pfam" id="PF12826">
    <property type="entry name" value="HHH_2"/>
    <property type="match status" value="1"/>
</dbReference>
<feature type="domain" description="Smf/DprA SLOG" evidence="4">
    <location>
        <begin position="84"/>
        <end position="293"/>
    </location>
</feature>
<dbReference type="InterPro" id="IPR036388">
    <property type="entry name" value="WH-like_DNA-bd_sf"/>
</dbReference>
<dbReference type="SUPFAM" id="SSF102405">
    <property type="entry name" value="MCP/YpsA-like"/>
    <property type="match status" value="1"/>
</dbReference>
<dbReference type="GO" id="GO:0009294">
    <property type="term" value="P:DNA-mediated transformation"/>
    <property type="evidence" value="ECO:0007669"/>
    <property type="project" value="InterPro"/>
</dbReference>
<dbReference type="PANTHER" id="PTHR43022">
    <property type="entry name" value="PROTEIN SMF"/>
    <property type="match status" value="1"/>
</dbReference>